<comment type="catalytic activity">
    <reaction evidence="11">
        <text>(E)-hexadec-2-enoate + ATP + CoA = (2E)-hexadecenoyl-CoA + AMP + diphosphate</text>
        <dbReference type="Rhea" id="RHEA:36139"/>
        <dbReference type="ChEBI" id="CHEBI:30616"/>
        <dbReference type="ChEBI" id="CHEBI:33019"/>
        <dbReference type="ChEBI" id="CHEBI:57287"/>
        <dbReference type="ChEBI" id="CHEBI:61526"/>
        <dbReference type="ChEBI" id="CHEBI:72745"/>
        <dbReference type="ChEBI" id="CHEBI:456215"/>
    </reaction>
    <physiologicalReaction direction="left-to-right" evidence="11">
        <dbReference type="Rhea" id="RHEA:36140"/>
    </physiologicalReaction>
</comment>
<evidence type="ECO:0000256" key="6">
    <source>
        <dbReference type="ARBA" id="ARBA00024469"/>
    </source>
</evidence>
<name>A0A7M7NGM9_STRPU</name>
<dbReference type="SUPFAM" id="SSF56801">
    <property type="entry name" value="Acetyl-CoA synthetase-like"/>
    <property type="match status" value="1"/>
</dbReference>
<dbReference type="InParanoid" id="A0A7M7NGM9"/>
<comment type="catalytic activity">
    <reaction evidence="8">
        <text>12-hydroxy-(5Z,8Z,10E,14Z)-eicosatetraenoate + ATP + CoA = 12-hydroxy-(5Z,8Z,10E,14Z)-eicosatetraenoyl-CoA + AMP + diphosphate</text>
        <dbReference type="Rhea" id="RHEA:52112"/>
        <dbReference type="ChEBI" id="CHEBI:30616"/>
        <dbReference type="ChEBI" id="CHEBI:33019"/>
        <dbReference type="ChEBI" id="CHEBI:57287"/>
        <dbReference type="ChEBI" id="CHEBI:90718"/>
        <dbReference type="ChEBI" id="CHEBI:136408"/>
        <dbReference type="ChEBI" id="CHEBI:456215"/>
    </reaction>
    <physiologicalReaction direction="left-to-right" evidence="8">
        <dbReference type="Rhea" id="RHEA:52113"/>
    </physiologicalReaction>
</comment>
<dbReference type="InterPro" id="IPR000873">
    <property type="entry name" value="AMP-dep_synth/lig_dom"/>
</dbReference>
<comment type="catalytic activity">
    <reaction evidence="6">
        <text>5-hydroxy-(6E,8Z,11Z,14Z)-eicosatetraenoate + ATP + CoA = 5-hydroxy-(6E,8Z,11Z,14Z)-eicosatetraenoyl-CoA + AMP + diphosphate</text>
        <dbReference type="Rhea" id="RHEA:52108"/>
        <dbReference type="ChEBI" id="CHEBI:30616"/>
        <dbReference type="ChEBI" id="CHEBI:33019"/>
        <dbReference type="ChEBI" id="CHEBI:57287"/>
        <dbReference type="ChEBI" id="CHEBI:65341"/>
        <dbReference type="ChEBI" id="CHEBI:136407"/>
        <dbReference type="ChEBI" id="CHEBI:456215"/>
    </reaction>
    <physiologicalReaction direction="left-to-right" evidence="6">
        <dbReference type="Rhea" id="RHEA:52109"/>
    </physiologicalReaction>
</comment>
<evidence type="ECO:0000256" key="13">
    <source>
        <dbReference type="RuleBase" id="RU369030"/>
    </source>
</evidence>
<dbReference type="InterPro" id="IPR020845">
    <property type="entry name" value="AMP-binding_CS"/>
</dbReference>
<dbReference type="InterPro" id="IPR042099">
    <property type="entry name" value="ANL_N_sf"/>
</dbReference>
<comment type="catalytic activity">
    <reaction evidence="7">
        <text>a long-chain fatty acid + ATP + CoA = a long-chain fatty acyl-CoA + AMP + diphosphate</text>
        <dbReference type="Rhea" id="RHEA:15421"/>
        <dbReference type="ChEBI" id="CHEBI:30616"/>
        <dbReference type="ChEBI" id="CHEBI:33019"/>
        <dbReference type="ChEBI" id="CHEBI:57287"/>
        <dbReference type="ChEBI" id="CHEBI:57560"/>
        <dbReference type="ChEBI" id="CHEBI:83139"/>
        <dbReference type="ChEBI" id="CHEBI:456215"/>
        <dbReference type="EC" id="6.2.1.3"/>
    </reaction>
    <physiologicalReaction direction="left-to-right" evidence="7">
        <dbReference type="Rhea" id="RHEA:15422"/>
    </physiologicalReaction>
</comment>
<keyword evidence="3 13" id="KW-0547">Nucleotide-binding</keyword>
<dbReference type="CDD" id="cd05927">
    <property type="entry name" value="LC-FACS_euk"/>
    <property type="match status" value="1"/>
</dbReference>
<keyword evidence="2 13" id="KW-0436">Ligase</keyword>
<reference evidence="16" key="1">
    <citation type="submission" date="2015-02" db="EMBL/GenBank/DDBJ databases">
        <title>Genome sequencing for Strongylocentrotus purpuratus.</title>
        <authorList>
            <person name="Murali S."/>
            <person name="Liu Y."/>
            <person name="Vee V."/>
            <person name="English A."/>
            <person name="Wang M."/>
            <person name="Skinner E."/>
            <person name="Han Y."/>
            <person name="Muzny D.M."/>
            <person name="Worley K.C."/>
            <person name="Gibbs R.A."/>
        </authorList>
    </citation>
    <scope>NUCLEOTIDE SEQUENCE</scope>
</reference>
<comment type="catalytic activity">
    <reaction evidence="10">
        <text>(5Z,8Z,11Z,14Z)-eicosatetraenoate + ATP + CoA = (5Z,8Z,11Z,14Z)-eicosatetraenoyl-CoA + AMP + diphosphate</text>
        <dbReference type="Rhea" id="RHEA:19713"/>
        <dbReference type="ChEBI" id="CHEBI:30616"/>
        <dbReference type="ChEBI" id="CHEBI:32395"/>
        <dbReference type="ChEBI" id="CHEBI:33019"/>
        <dbReference type="ChEBI" id="CHEBI:57287"/>
        <dbReference type="ChEBI" id="CHEBI:57368"/>
        <dbReference type="ChEBI" id="CHEBI:456215"/>
        <dbReference type="EC" id="6.2.1.15"/>
    </reaction>
    <physiologicalReaction direction="left-to-right" evidence="10">
        <dbReference type="Rhea" id="RHEA:19714"/>
    </physiologicalReaction>
</comment>
<accession>A0A7M7NGM9</accession>
<evidence type="ECO:0000256" key="3">
    <source>
        <dbReference type="ARBA" id="ARBA00022741"/>
    </source>
</evidence>
<evidence type="ECO:0000313" key="16">
    <source>
        <dbReference type="Proteomes" id="UP000007110"/>
    </source>
</evidence>
<reference evidence="15" key="2">
    <citation type="submission" date="2021-01" db="UniProtKB">
        <authorList>
            <consortium name="EnsemblMetazoa"/>
        </authorList>
    </citation>
    <scope>IDENTIFICATION</scope>
</reference>
<dbReference type="Proteomes" id="UP000007110">
    <property type="component" value="Unassembled WGS sequence"/>
</dbReference>
<evidence type="ECO:0000259" key="14">
    <source>
        <dbReference type="Pfam" id="PF00501"/>
    </source>
</evidence>
<evidence type="ECO:0000256" key="2">
    <source>
        <dbReference type="ARBA" id="ARBA00022598"/>
    </source>
</evidence>
<evidence type="ECO:0000256" key="7">
    <source>
        <dbReference type="ARBA" id="ARBA00024484"/>
    </source>
</evidence>
<dbReference type="GeneID" id="594520"/>
<dbReference type="GO" id="GO:0005524">
    <property type="term" value="F:ATP binding"/>
    <property type="evidence" value="ECO:0007669"/>
    <property type="project" value="UniProtKB-KW"/>
</dbReference>
<comment type="function">
    <text evidence="13">Catalyzes the conversion of long-chain fatty acids to their active form acyl-CoAs for both synthesis of cellular lipids, and degradation via beta-oxidation.</text>
</comment>
<evidence type="ECO:0000256" key="1">
    <source>
        <dbReference type="ARBA" id="ARBA00006432"/>
    </source>
</evidence>
<evidence type="ECO:0000256" key="4">
    <source>
        <dbReference type="ARBA" id="ARBA00022832"/>
    </source>
</evidence>
<keyword evidence="13" id="KW-0443">Lipid metabolism</keyword>
<evidence type="ECO:0000256" key="12">
    <source>
        <dbReference type="ARBA" id="ARBA00049139"/>
    </source>
</evidence>
<keyword evidence="5 13" id="KW-0067">ATP-binding</keyword>
<dbReference type="Gene3D" id="3.40.50.12780">
    <property type="entry name" value="N-terminal domain of ligase-like"/>
    <property type="match status" value="1"/>
</dbReference>
<dbReference type="EC" id="6.2.1.3" evidence="13"/>
<dbReference type="EnsemblMetazoa" id="XM_030979642">
    <property type="protein sequence ID" value="XP_030835502"/>
    <property type="gene ID" value="LOC594520"/>
</dbReference>
<evidence type="ECO:0000256" key="11">
    <source>
        <dbReference type="ARBA" id="ARBA00024565"/>
    </source>
</evidence>
<evidence type="ECO:0000313" key="15">
    <source>
        <dbReference type="EnsemblMetazoa" id="XP_030835502"/>
    </source>
</evidence>
<dbReference type="OMA" id="WYHSIGL"/>
<sequence length="693" mass="77067">MSRSPILLYALRHSGKHAAVPTALKHLPRRAASSGVTAFKTRPEGNTVDLTQQSIVLPGPEKIRVASYMNEACYKPSQFFSEVSTVYEAFKRGQKVSNDGNFLGARTGPNRSYEWMSYSQAEEKARLLGSGLMAHGNQPGSCVGIFSQNRPEWTISDLACVHYSMISVPLYNSLGWKSCRYIVNKTLMSTLIVDTVEKATSIIDHADAMPSLRVVVVMDLPDEGTSDLRQRYTAQGIELCTFEEVLRHGAQKQADLVLPSPNDINTICFTSGTTGLPKGVPLKHKNHIANHSAIFATYQDSEMMDHADVHLSLLPCPHVYERGNIYNVMTMGLQVGFFSGDILKLIDDAQELKPTIFAAVPRLYNRLFDRIRTTVDSGSTIKKAIFNHALNQKMKDLEQGTLSRDTVWDKLVFKKVQEILGGRLRYMYTGGAPISGEVITFLRCVFGCSFVQAYGQTETTSCMTHTLPSDTTNGHIGPPGGGVEIKLIDVPELDYYADNNQGEICVKAANVFEGYLDNPELTAEALDEDGWVHSGDIGEWTETGTLKLIDRKKHIFKMSQGVYIAPEKIENTLVRNPLIQQVFVYGDSTKANLVGIVVPDPESFPAFAAKSGVKGSLREICQDKKAKDALLARLQEYGRRKDLLGFEEMKDIRLHDEPFSEQNGLLTPSLKNKRPDIAKEFEEEIRDMYTTLD</sequence>
<proteinExistence type="inferred from homology"/>
<dbReference type="KEGG" id="spu:594520"/>
<dbReference type="OrthoDB" id="1700726at2759"/>
<comment type="similarity">
    <text evidence="1 13">Belongs to the ATP-dependent AMP-binding enzyme family.</text>
</comment>
<dbReference type="Pfam" id="PF00501">
    <property type="entry name" value="AMP-binding"/>
    <property type="match status" value="1"/>
</dbReference>
<evidence type="ECO:0000256" key="5">
    <source>
        <dbReference type="ARBA" id="ARBA00022840"/>
    </source>
</evidence>
<comment type="catalytic activity">
    <reaction evidence="12">
        <text>hexadecanoate + ATP + CoA = hexadecanoyl-CoA + AMP + diphosphate</text>
        <dbReference type="Rhea" id="RHEA:30751"/>
        <dbReference type="ChEBI" id="CHEBI:7896"/>
        <dbReference type="ChEBI" id="CHEBI:30616"/>
        <dbReference type="ChEBI" id="CHEBI:33019"/>
        <dbReference type="ChEBI" id="CHEBI:57287"/>
        <dbReference type="ChEBI" id="CHEBI:57379"/>
        <dbReference type="ChEBI" id="CHEBI:456215"/>
    </reaction>
    <physiologicalReaction direction="left-to-right" evidence="12">
        <dbReference type="Rhea" id="RHEA:30752"/>
    </physiologicalReaction>
</comment>
<organism evidence="15 16">
    <name type="scientific">Strongylocentrotus purpuratus</name>
    <name type="common">Purple sea urchin</name>
    <dbReference type="NCBI Taxonomy" id="7668"/>
    <lineage>
        <taxon>Eukaryota</taxon>
        <taxon>Metazoa</taxon>
        <taxon>Echinodermata</taxon>
        <taxon>Eleutherozoa</taxon>
        <taxon>Echinozoa</taxon>
        <taxon>Echinoidea</taxon>
        <taxon>Euechinoidea</taxon>
        <taxon>Echinacea</taxon>
        <taxon>Camarodonta</taxon>
        <taxon>Echinidea</taxon>
        <taxon>Strongylocentrotidae</taxon>
        <taxon>Strongylocentrotus</taxon>
    </lineage>
</organism>
<protein>
    <recommendedName>
        <fullName evidence="13">Long-chain-fatty-acid--CoA ligase</fullName>
        <ecNumber evidence="13">6.2.1.3</ecNumber>
    </recommendedName>
</protein>
<keyword evidence="16" id="KW-1185">Reference proteome</keyword>
<dbReference type="PROSITE" id="PS00455">
    <property type="entry name" value="AMP_BINDING"/>
    <property type="match status" value="1"/>
</dbReference>
<evidence type="ECO:0000256" key="10">
    <source>
        <dbReference type="ARBA" id="ARBA00024548"/>
    </source>
</evidence>
<dbReference type="AlphaFoldDB" id="A0A7M7NGM9"/>
<dbReference type="GO" id="GO:0016020">
    <property type="term" value="C:membrane"/>
    <property type="evidence" value="ECO:0000318"/>
    <property type="project" value="GO_Central"/>
</dbReference>
<dbReference type="InterPro" id="IPR045311">
    <property type="entry name" value="LC-FACS_euk"/>
</dbReference>
<dbReference type="GO" id="GO:0005783">
    <property type="term" value="C:endoplasmic reticulum"/>
    <property type="evidence" value="ECO:0000318"/>
    <property type="project" value="GO_Central"/>
</dbReference>
<dbReference type="PANTHER" id="PTHR43272">
    <property type="entry name" value="LONG-CHAIN-FATTY-ACID--COA LIGASE"/>
    <property type="match status" value="1"/>
</dbReference>
<comment type="catalytic activity">
    <reaction evidence="9">
        <text>15-hydroxy-(5Z,8Z,11Z,13E)-eicosatetraenoate + ATP + CoA = 15-hydroxy-(5Z,8Z,11Z,13E)-eicosatetraenoyl-CoA + AMP + diphosphate</text>
        <dbReference type="Rhea" id="RHEA:52116"/>
        <dbReference type="ChEBI" id="CHEBI:30616"/>
        <dbReference type="ChEBI" id="CHEBI:33019"/>
        <dbReference type="ChEBI" id="CHEBI:57287"/>
        <dbReference type="ChEBI" id="CHEBI:78832"/>
        <dbReference type="ChEBI" id="CHEBI:136409"/>
        <dbReference type="ChEBI" id="CHEBI:456215"/>
    </reaction>
    <physiologicalReaction direction="left-to-right" evidence="9">
        <dbReference type="Rhea" id="RHEA:52117"/>
    </physiologicalReaction>
</comment>
<dbReference type="RefSeq" id="XP_030835502.1">
    <property type="nucleotide sequence ID" value="XM_030979642.1"/>
</dbReference>
<dbReference type="GO" id="GO:0004467">
    <property type="term" value="F:long-chain fatty acid-CoA ligase activity"/>
    <property type="evidence" value="ECO:0000318"/>
    <property type="project" value="GO_Central"/>
</dbReference>
<feature type="domain" description="AMP-dependent synthetase/ligase" evidence="14">
    <location>
        <begin position="112"/>
        <end position="516"/>
    </location>
</feature>
<dbReference type="GO" id="GO:0047676">
    <property type="term" value="F:arachidonate-CoA ligase activity"/>
    <property type="evidence" value="ECO:0007669"/>
    <property type="project" value="UniProtKB-EC"/>
</dbReference>
<evidence type="ECO:0000256" key="8">
    <source>
        <dbReference type="ARBA" id="ARBA00024495"/>
    </source>
</evidence>
<dbReference type="PANTHER" id="PTHR43272:SF107">
    <property type="entry name" value="LONG-CHAIN-FATTY-ACID--COA LIGASE 5"/>
    <property type="match status" value="1"/>
</dbReference>
<evidence type="ECO:0000256" key="9">
    <source>
        <dbReference type="ARBA" id="ARBA00024532"/>
    </source>
</evidence>
<keyword evidence="4 13" id="KW-0276">Fatty acid metabolism</keyword>